<keyword evidence="3" id="KW-1185">Reference proteome</keyword>
<feature type="compositionally biased region" description="Basic residues" evidence="1">
    <location>
        <begin position="9"/>
        <end position="21"/>
    </location>
</feature>
<accession>A0A834MR93</accession>
<name>A0A834MR93_VESVU</name>
<evidence type="ECO:0000313" key="3">
    <source>
        <dbReference type="Proteomes" id="UP000614350"/>
    </source>
</evidence>
<evidence type="ECO:0000313" key="2">
    <source>
        <dbReference type="EMBL" id="KAF7380734.1"/>
    </source>
</evidence>
<reference evidence="2" key="1">
    <citation type="journal article" date="2020" name="G3 (Bethesda)">
        <title>High-Quality Assemblies for Three Invasive Social Wasps from the &lt;i&gt;Vespula&lt;/i&gt; Genus.</title>
        <authorList>
            <person name="Harrop T.W.R."/>
            <person name="Guhlin J."/>
            <person name="McLaughlin G.M."/>
            <person name="Permina E."/>
            <person name="Stockwell P."/>
            <person name="Gilligan J."/>
            <person name="Le Lec M.F."/>
            <person name="Gruber M.A.M."/>
            <person name="Quinn O."/>
            <person name="Lovegrove M."/>
            <person name="Duncan E.J."/>
            <person name="Remnant E.J."/>
            <person name="Van Eeckhoven J."/>
            <person name="Graham B."/>
            <person name="Knapp R.A."/>
            <person name="Langford K.W."/>
            <person name="Kronenberg Z."/>
            <person name="Press M.O."/>
            <person name="Eacker S.M."/>
            <person name="Wilson-Rankin E.E."/>
            <person name="Purcell J."/>
            <person name="Lester P.J."/>
            <person name="Dearden P.K."/>
        </authorList>
    </citation>
    <scope>NUCLEOTIDE SEQUENCE</scope>
    <source>
        <strain evidence="2">Marl-1</strain>
    </source>
</reference>
<evidence type="ECO:0000256" key="1">
    <source>
        <dbReference type="SAM" id="MobiDB-lite"/>
    </source>
</evidence>
<feature type="compositionally biased region" description="Acidic residues" evidence="1">
    <location>
        <begin position="56"/>
        <end position="82"/>
    </location>
</feature>
<dbReference type="AlphaFoldDB" id="A0A834MR93"/>
<feature type="compositionally biased region" description="Basic and acidic residues" evidence="1">
    <location>
        <begin position="42"/>
        <end position="55"/>
    </location>
</feature>
<feature type="region of interest" description="Disordered" evidence="1">
    <location>
        <begin position="153"/>
        <end position="179"/>
    </location>
</feature>
<organism evidence="2 3">
    <name type="scientific">Vespula vulgaris</name>
    <name type="common">Yellow jacket</name>
    <name type="synonym">Wasp</name>
    <dbReference type="NCBI Taxonomy" id="7454"/>
    <lineage>
        <taxon>Eukaryota</taxon>
        <taxon>Metazoa</taxon>
        <taxon>Ecdysozoa</taxon>
        <taxon>Arthropoda</taxon>
        <taxon>Hexapoda</taxon>
        <taxon>Insecta</taxon>
        <taxon>Pterygota</taxon>
        <taxon>Neoptera</taxon>
        <taxon>Endopterygota</taxon>
        <taxon>Hymenoptera</taxon>
        <taxon>Apocrita</taxon>
        <taxon>Aculeata</taxon>
        <taxon>Vespoidea</taxon>
        <taxon>Vespidae</taxon>
        <taxon>Vespinae</taxon>
        <taxon>Vespula</taxon>
    </lineage>
</organism>
<sequence length="179" mass="20561">MGYHSYQNGRHKIIGRHSRARHTSENVRKLRNPNRPQLLDLIGRKEEEKEEKGEEHEEDEDEEMEKEEEEEEEEEERVEEGDAAGPFLSMHCAIGKLVHPKAELSHRRTTTLDYGLFAWAVLFFSSLDVVARDVTIIMIATTTTITTTTITTTTTTTATTKSDDDDDDDDDDHNRDDEL</sequence>
<feature type="region of interest" description="Disordered" evidence="1">
    <location>
        <begin position="1"/>
        <end position="84"/>
    </location>
</feature>
<comment type="caution">
    <text evidence="2">The sequence shown here is derived from an EMBL/GenBank/DDBJ whole genome shotgun (WGS) entry which is preliminary data.</text>
</comment>
<protein>
    <submittedName>
        <fullName evidence="2">Uncharacterized protein</fullName>
    </submittedName>
</protein>
<proteinExistence type="predicted"/>
<gene>
    <name evidence="2" type="ORF">HZH66_014110</name>
</gene>
<dbReference type="EMBL" id="JACSEA010000021">
    <property type="protein sequence ID" value="KAF7380734.1"/>
    <property type="molecule type" value="Genomic_DNA"/>
</dbReference>
<dbReference type="Proteomes" id="UP000614350">
    <property type="component" value="Unassembled WGS sequence"/>
</dbReference>